<dbReference type="GO" id="GO:0004386">
    <property type="term" value="F:helicase activity"/>
    <property type="evidence" value="ECO:0007669"/>
    <property type="project" value="UniProtKB-KW"/>
</dbReference>
<comment type="caution">
    <text evidence="1">The sequence shown here is derived from an EMBL/GenBank/DDBJ whole genome shotgun (WGS) entry which is preliminary data.</text>
</comment>
<name>A0A370NWV4_9BURK</name>
<keyword evidence="1" id="KW-0347">Helicase</keyword>
<sequence length="126" mass="14115">MLKFKFLLWALTKLLQSAVKKNPACAKYIEGKELVFQMQTLNGIGRHFNIRDGKVSSIAGLTPSPKFTMTFRDAVKGFAILSAKDSKEAFLAALQKEDLVLSGDFVEVMWFQGLTEYLQAGKKQVH</sequence>
<dbReference type="Proteomes" id="UP000255165">
    <property type="component" value="Unassembled WGS sequence"/>
</dbReference>
<dbReference type="Gene3D" id="3.30.1050.10">
    <property type="entry name" value="SCP2 sterol-binding domain"/>
    <property type="match status" value="1"/>
</dbReference>
<dbReference type="EMBL" id="QKWJ01000011">
    <property type="protein sequence ID" value="RDK10063.1"/>
    <property type="molecule type" value="Genomic_DNA"/>
</dbReference>
<reference evidence="2" key="1">
    <citation type="submission" date="2018-06" db="EMBL/GenBank/DDBJ databases">
        <authorList>
            <person name="Feng T."/>
            <person name="Jeon C.O."/>
        </authorList>
    </citation>
    <scope>NUCLEOTIDE SEQUENCE [LARGE SCALE GENOMIC DNA]</scope>
    <source>
        <strain evidence="2">S23</strain>
    </source>
</reference>
<evidence type="ECO:0000313" key="1">
    <source>
        <dbReference type="EMBL" id="RDK10063.1"/>
    </source>
</evidence>
<keyword evidence="1" id="KW-0547">Nucleotide-binding</keyword>
<evidence type="ECO:0000313" key="2">
    <source>
        <dbReference type="Proteomes" id="UP000255165"/>
    </source>
</evidence>
<dbReference type="AlphaFoldDB" id="A0A370NWV4"/>
<organism evidence="1 2">
    <name type="scientific">Cupriavidus lacunae</name>
    <dbReference type="NCBI Taxonomy" id="2666307"/>
    <lineage>
        <taxon>Bacteria</taxon>
        <taxon>Pseudomonadati</taxon>
        <taxon>Pseudomonadota</taxon>
        <taxon>Betaproteobacteria</taxon>
        <taxon>Burkholderiales</taxon>
        <taxon>Burkholderiaceae</taxon>
        <taxon>Cupriavidus</taxon>
    </lineage>
</organism>
<keyword evidence="1" id="KW-0067">ATP-binding</keyword>
<keyword evidence="1" id="KW-0378">Hydrolase</keyword>
<protein>
    <submittedName>
        <fullName evidence="1">Helicase</fullName>
    </submittedName>
</protein>
<dbReference type="InterPro" id="IPR036527">
    <property type="entry name" value="SCP2_sterol-bd_dom_sf"/>
</dbReference>
<keyword evidence="2" id="KW-1185">Reference proteome</keyword>
<dbReference type="RefSeq" id="WP_115015424.1">
    <property type="nucleotide sequence ID" value="NZ_QKWJ01000011.1"/>
</dbReference>
<proteinExistence type="predicted"/>
<accession>A0A370NWV4</accession>
<gene>
    <name evidence="1" type="ORF">DN412_11870</name>
</gene>